<evidence type="ECO:0000256" key="7">
    <source>
        <dbReference type="ARBA" id="ARBA00022516"/>
    </source>
</evidence>
<keyword evidence="11 20" id="KW-1133">Transmembrane helix</keyword>
<dbReference type="GO" id="GO:0016020">
    <property type="term" value="C:membrane"/>
    <property type="evidence" value="ECO:0007669"/>
    <property type="project" value="UniProtKB-SubCell"/>
</dbReference>
<dbReference type="EC" id="2.7.7.41" evidence="6"/>
<comment type="pathway">
    <text evidence="3">Phospholipid metabolism; CDP-diacylglycerol biosynthesis; CDP-diacylglycerol from sn-glycerol 3-phosphate: step 3/3.</text>
</comment>
<name>A0ABD3MB61_9STRA</name>
<protein>
    <recommendedName>
        <fullName evidence="6">phosphatidate cytidylyltransferase</fullName>
        <ecNumber evidence="6">2.7.7.41</ecNumber>
    </recommendedName>
    <alternativeName>
        <fullName evidence="16">CDP-diacylglycerol synthase</fullName>
    </alternativeName>
    <alternativeName>
        <fullName evidence="17">CDP-diglyceride pyrophosphorylase</fullName>
    </alternativeName>
    <alternativeName>
        <fullName evidence="18">CDP-diglyceride synthase</fullName>
    </alternativeName>
</protein>
<feature type="transmembrane region" description="Helical" evidence="20">
    <location>
        <begin position="218"/>
        <end position="241"/>
    </location>
</feature>
<keyword evidence="7" id="KW-0444">Lipid biosynthesis</keyword>
<evidence type="ECO:0000256" key="12">
    <source>
        <dbReference type="ARBA" id="ARBA00023098"/>
    </source>
</evidence>
<organism evidence="21 22">
    <name type="scientific">Discostella pseudostelligera</name>
    <dbReference type="NCBI Taxonomy" id="259834"/>
    <lineage>
        <taxon>Eukaryota</taxon>
        <taxon>Sar</taxon>
        <taxon>Stramenopiles</taxon>
        <taxon>Ochrophyta</taxon>
        <taxon>Bacillariophyta</taxon>
        <taxon>Coscinodiscophyceae</taxon>
        <taxon>Thalassiosirophycidae</taxon>
        <taxon>Stephanodiscales</taxon>
        <taxon>Stephanodiscaceae</taxon>
        <taxon>Discostella</taxon>
    </lineage>
</organism>
<feature type="transmembrane region" description="Helical" evidence="20">
    <location>
        <begin position="181"/>
        <end position="198"/>
    </location>
</feature>
<reference evidence="21 22" key="1">
    <citation type="submission" date="2024-10" db="EMBL/GenBank/DDBJ databases">
        <title>Updated reference genomes for cyclostephanoid diatoms.</title>
        <authorList>
            <person name="Roberts W.R."/>
            <person name="Alverson A.J."/>
        </authorList>
    </citation>
    <scope>NUCLEOTIDE SEQUENCE [LARGE SCALE GENOMIC DNA]</scope>
    <source>
        <strain evidence="21 22">AJA232-27</strain>
    </source>
</reference>
<comment type="catalytic activity">
    <reaction evidence="1">
        <text>a 1,2-diacyl-sn-glycero-3-phosphate + CTP + H(+) = a CDP-1,2-diacyl-sn-glycerol + diphosphate</text>
        <dbReference type="Rhea" id="RHEA:16229"/>
        <dbReference type="ChEBI" id="CHEBI:15378"/>
        <dbReference type="ChEBI" id="CHEBI:33019"/>
        <dbReference type="ChEBI" id="CHEBI:37563"/>
        <dbReference type="ChEBI" id="CHEBI:58332"/>
        <dbReference type="ChEBI" id="CHEBI:58608"/>
        <dbReference type="EC" id="2.7.7.41"/>
    </reaction>
</comment>
<keyword evidence="9 20" id="KW-0812">Transmembrane</keyword>
<dbReference type="GO" id="GO:0004605">
    <property type="term" value="F:phosphatidate cytidylyltransferase activity"/>
    <property type="evidence" value="ECO:0007669"/>
    <property type="project" value="UniProtKB-EC"/>
</dbReference>
<keyword evidence="12" id="KW-0443">Lipid metabolism</keyword>
<feature type="transmembrane region" description="Helical" evidence="20">
    <location>
        <begin position="319"/>
        <end position="337"/>
    </location>
</feature>
<evidence type="ECO:0000256" key="18">
    <source>
        <dbReference type="ARBA" id="ARBA00033406"/>
    </source>
</evidence>
<evidence type="ECO:0000256" key="17">
    <source>
        <dbReference type="ARBA" id="ARBA00032396"/>
    </source>
</evidence>
<accession>A0ABD3MB61</accession>
<keyword evidence="14" id="KW-0594">Phospholipid biosynthesis</keyword>
<feature type="region of interest" description="Disordered" evidence="19">
    <location>
        <begin position="1"/>
        <end position="99"/>
    </location>
</feature>
<dbReference type="GO" id="GO:0008654">
    <property type="term" value="P:phospholipid biosynthetic process"/>
    <property type="evidence" value="ECO:0007669"/>
    <property type="project" value="UniProtKB-KW"/>
</dbReference>
<keyword evidence="22" id="KW-1185">Reference proteome</keyword>
<evidence type="ECO:0000313" key="22">
    <source>
        <dbReference type="Proteomes" id="UP001530293"/>
    </source>
</evidence>
<gene>
    <name evidence="21" type="ORF">ACHAWU_000479</name>
</gene>
<evidence type="ECO:0000256" key="14">
    <source>
        <dbReference type="ARBA" id="ARBA00023209"/>
    </source>
</evidence>
<evidence type="ECO:0000256" key="10">
    <source>
        <dbReference type="ARBA" id="ARBA00022695"/>
    </source>
</evidence>
<dbReference type="AlphaFoldDB" id="A0ABD3MB61"/>
<dbReference type="Proteomes" id="UP001530293">
    <property type="component" value="Unassembled WGS sequence"/>
</dbReference>
<evidence type="ECO:0000313" key="21">
    <source>
        <dbReference type="EMBL" id="KAL3761345.1"/>
    </source>
</evidence>
<comment type="pathway">
    <text evidence="4">Lipid metabolism.</text>
</comment>
<evidence type="ECO:0000256" key="16">
    <source>
        <dbReference type="ARBA" id="ARBA00029893"/>
    </source>
</evidence>
<evidence type="ECO:0000256" key="15">
    <source>
        <dbReference type="ARBA" id="ARBA00023264"/>
    </source>
</evidence>
<feature type="compositionally biased region" description="Low complexity" evidence="19">
    <location>
        <begin position="10"/>
        <end position="33"/>
    </location>
</feature>
<keyword evidence="10" id="KW-0548">Nucleotidyltransferase</keyword>
<evidence type="ECO:0000256" key="1">
    <source>
        <dbReference type="ARBA" id="ARBA00001698"/>
    </source>
</evidence>
<evidence type="ECO:0000256" key="9">
    <source>
        <dbReference type="ARBA" id="ARBA00022692"/>
    </source>
</evidence>
<evidence type="ECO:0000256" key="4">
    <source>
        <dbReference type="ARBA" id="ARBA00005189"/>
    </source>
</evidence>
<feature type="transmembrane region" description="Helical" evidence="20">
    <location>
        <begin position="441"/>
        <end position="463"/>
    </location>
</feature>
<comment type="similarity">
    <text evidence="5">Belongs to the CDS family.</text>
</comment>
<evidence type="ECO:0000256" key="8">
    <source>
        <dbReference type="ARBA" id="ARBA00022679"/>
    </source>
</evidence>
<evidence type="ECO:0000256" key="3">
    <source>
        <dbReference type="ARBA" id="ARBA00005119"/>
    </source>
</evidence>
<keyword evidence="8" id="KW-0808">Transferase</keyword>
<dbReference type="EMBL" id="JALLBG020000151">
    <property type="protein sequence ID" value="KAL3761345.1"/>
    <property type="molecule type" value="Genomic_DNA"/>
</dbReference>
<evidence type="ECO:0000256" key="2">
    <source>
        <dbReference type="ARBA" id="ARBA00004141"/>
    </source>
</evidence>
<feature type="transmembrane region" description="Helical" evidence="20">
    <location>
        <begin position="253"/>
        <end position="271"/>
    </location>
</feature>
<comment type="subcellular location">
    <subcellularLocation>
        <location evidence="2">Membrane</location>
        <topology evidence="2">Multi-pass membrane protein</topology>
    </subcellularLocation>
</comment>
<sequence length="546" mass="60911">MSDITTSTGSKALADASAAAAVVVPSSSSSSSSLMGEGRLHDSADESAGGGGGVVIVSTAAAEPSPSHAIDTDADDDNRSPSSTNHASLLPPHKPHHHLHHRSLSFTSLSITTNNDESRTRKIITRILSSLIMISLFIAILLSGHVYVCTLVFILEILLFRELVTVRYNAYFHRIDSTIPLFRTTQWMWFFVSIFYTYSEFAVEMIKNNTTLHEWLEYAQLAPMLSFTLYAGTFVLTISTMQTGHIRFQVNQLCWTIVVLCLTVGQLKYIMHNIYNGLIWFTLPILLVITNDIMAYVSGITCGRKFIHRPFMQLSPNKTWEGFIGGGIFTVVTGWYLSRYLARWSWMTCPTNQFVLFPTKLECELENIFHEATMYFPSQAFELLPRAMIRLFWPHVVEICSVVEDSGGSSNDVLVSLGPCISGAINQKHVRWEMALSIVPVQLHAISLSLFASLVAPFGGFLASGIKRAYGIKDFDSIIPGHGGLMDRFDCQLIMALATWVHYNTFVKITTVSVAKLLYMYKLLGEEERGEFLEKIAQLQLLSEEA</sequence>
<proteinExistence type="inferred from homology"/>
<dbReference type="PANTHER" id="PTHR13773">
    <property type="entry name" value="PHOSPHATIDATE CYTIDYLYLTRANSFERASE"/>
    <property type="match status" value="1"/>
</dbReference>
<comment type="caution">
    <text evidence="21">The sequence shown here is derived from an EMBL/GenBank/DDBJ whole genome shotgun (WGS) entry which is preliminary data.</text>
</comment>
<evidence type="ECO:0000256" key="13">
    <source>
        <dbReference type="ARBA" id="ARBA00023136"/>
    </source>
</evidence>
<keyword evidence="13 20" id="KW-0472">Membrane</keyword>
<dbReference type="Pfam" id="PF01148">
    <property type="entry name" value="CTP_transf_1"/>
    <property type="match status" value="1"/>
</dbReference>
<evidence type="ECO:0000256" key="6">
    <source>
        <dbReference type="ARBA" id="ARBA00012487"/>
    </source>
</evidence>
<feature type="transmembrane region" description="Helical" evidence="20">
    <location>
        <begin position="127"/>
        <end position="160"/>
    </location>
</feature>
<evidence type="ECO:0000256" key="11">
    <source>
        <dbReference type="ARBA" id="ARBA00022989"/>
    </source>
</evidence>
<evidence type="ECO:0000256" key="5">
    <source>
        <dbReference type="ARBA" id="ARBA00010185"/>
    </source>
</evidence>
<dbReference type="PANTHER" id="PTHR13773:SF8">
    <property type="entry name" value="PHOSPHATIDATE CYTIDYLYLTRANSFERASE, PHOTORECEPTOR-SPECIFIC"/>
    <property type="match status" value="1"/>
</dbReference>
<feature type="transmembrane region" description="Helical" evidence="20">
    <location>
        <begin position="277"/>
        <end position="298"/>
    </location>
</feature>
<dbReference type="InterPro" id="IPR016720">
    <property type="entry name" value="PC_Trfase_euk"/>
</dbReference>
<keyword evidence="15" id="KW-1208">Phospholipid metabolism</keyword>
<evidence type="ECO:0000256" key="19">
    <source>
        <dbReference type="SAM" id="MobiDB-lite"/>
    </source>
</evidence>
<evidence type="ECO:0000256" key="20">
    <source>
        <dbReference type="SAM" id="Phobius"/>
    </source>
</evidence>